<dbReference type="Proteomes" id="UP000231564">
    <property type="component" value="Chromosome MARIT"/>
</dbReference>
<evidence type="ECO:0000313" key="7">
    <source>
        <dbReference type="EMBL" id="SFZ83949.1"/>
    </source>
</evidence>
<feature type="transmembrane region" description="Helical" evidence="6">
    <location>
        <begin position="258"/>
        <end position="274"/>
    </location>
</feature>
<dbReference type="InterPro" id="IPR050833">
    <property type="entry name" value="Poly_Biosynth_Transport"/>
</dbReference>
<feature type="transmembrane region" description="Helical" evidence="6">
    <location>
        <begin position="20"/>
        <end position="43"/>
    </location>
</feature>
<feature type="transmembrane region" description="Helical" evidence="6">
    <location>
        <begin position="49"/>
        <end position="69"/>
    </location>
</feature>
<feature type="transmembrane region" description="Helical" evidence="6">
    <location>
        <begin position="182"/>
        <end position="198"/>
    </location>
</feature>
<reference evidence="7 8" key="1">
    <citation type="submission" date="2016-11" db="EMBL/GenBank/DDBJ databases">
        <authorList>
            <person name="Jaros S."/>
            <person name="Januszkiewicz K."/>
            <person name="Wedrychowicz H."/>
        </authorList>
    </citation>
    <scope>NUCLEOTIDE SEQUENCE [LARGE SCALE GENOMIC DNA]</scope>
    <source>
        <strain evidence="7">NCIMB 2154T</strain>
    </source>
</reference>
<dbReference type="PANTHER" id="PTHR30250">
    <property type="entry name" value="PST FAMILY PREDICTED COLANIC ACID TRANSPORTER"/>
    <property type="match status" value="1"/>
</dbReference>
<feature type="transmembrane region" description="Helical" evidence="6">
    <location>
        <begin position="218"/>
        <end position="246"/>
    </location>
</feature>
<proteinExistence type="predicted"/>
<protein>
    <submittedName>
        <fullName evidence="7">Uncharacterized protein</fullName>
    </submittedName>
</protein>
<accession>A0A2H1EBY6</accession>
<dbReference type="PANTHER" id="PTHR30250:SF11">
    <property type="entry name" value="O-ANTIGEN TRANSPORTER-RELATED"/>
    <property type="match status" value="1"/>
</dbReference>
<comment type="subcellular location">
    <subcellularLocation>
        <location evidence="1">Cell membrane</location>
        <topology evidence="1">Multi-pass membrane protein</topology>
    </subcellularLocation>
</comment>
<feature type="transmembrane region" description="Helical" evidence="6">
    <location>
        <begin position="328"/>
        <end position="352"/>
    </location>
</feature>
<feature type="transmembrane region" description="Helical" evidence="6">
    <location>
        <begin position="389"/>
        <end position="415"/>
    </location>
</feature>
<evidence type="ECO:0000256" key="4">
    <source>
        <dbReference type="ARBA" id="ARBA00022989"/>
    </source>
</evidence>
<dbReference type="AlphaFoldDB" id="A0A2H1EBY6"/>
<evidence type="ECO:0000256" key="2">
    <source>
        <dbReference type="ARBA" id="ARBA00022475"/>
    </source>
</evidence>
<dbReference type="GO" id="GO:0005886">
    <property type="term" value="C:plasma membrane"/>
    <property type="evidence" value="ECO:0007669"/>
    <property type="project" value="UniProtKB-SubCell"/>
</dbReference>
<dbReference type="EMBL" id="LT634361">
    <property type="protein sequence ID" value="SFZ83949.1"/>
    <property type="molecule type" value="Genomic_DNA"/>
</dbReference>
<name>A0A2H1EBY6_9FLAO</name>
<feature type="transmembrane region" description="Helical" evidence="6">
    <location>
        <begin position="295"/>
        <end position="316"/>
    </location>
</feature>
<evidence type="ECO:0000256" key="6">
    <source>
        <dbReference type="SAM" id="Phobius"/>
    </source>
</evidence>
<dbReference type="STRING" id="1349785.GCA_000509405_02081"/>
<dbReference type="GeneID" id="47723864"/>
<keyword evidence="4 6" id="KW-1133">Transmembrane helix</keyword>
<dbReference type="KEGG" id="tmar:MARIT_2390"/>
<evidence type="ECO:0000256" key="3">
    <source>
        <dbReference type="ARBA" id="ARBA00022692"/>
    </source>
</evidence>
<feature type="transmembrane region" description="Helical" evidence="6">
    <location>
        <begin position="89"/>
        <end position="119"/>
    </location>
</feature>
<dbReference type="OrthoDB" id="1186186at2"/>
<keyword evidence="2" id="KW-1003">Cell membrane</keyword>
<keyword evidence="5 6" id="KW-0472">Membrane</keyword>
<feature type="transmembrane region" description="Helical" evidence="6">
    <location>
        <begin position="154"/>
        <end position="176"/>
    </location>
</feature>
<sequence length="424" mass="48386">MIYKELHPYLKGFFSRSGSYVFIATIMAKGLSFLTSLAALYLIPSKTLGAVLFAYNIITFLIPISGLGLHQGLLRYGAILKDQDTKDSLFLYVFKNGFWASLLLTFILVFISILIPFQFKETSKYLALLAFLLIPSYILGIIKIQFRLKNDNKSFAFSEIVYHSILIISVVLLSYFYKEMGYIAALLISPAITSFIFIKKLRINFQAKKKLAITNYRFWKYGFFTSLSNVIGQLLFVIDILLIGILLNDPKMVTNYRYVSLIPFSLLFLPRVFINTDFVAFTEKIDDKKYIINYIKSYTILFLIISIIFTFISFIFSNQILSTLDESFTQYSTAFFILTIGISGIYTSRGLYGNLLSSIGKATVNYYIALSGLALNIISNYFLIPLYGITGAAMTTAFLMWATGLASLILFWFFYKKRIKKITI</sequence>
<feature type="transmembrane region" description="Helical" evidence="6">
    <location>
        <begin position="364"/>
        <end position="383"/>
    </location>
</feature>
<dbReference type="RefSeq" id="WP_100211565.1">
    <property type="nucleotide sequence ID" value="NZ_CP138495.1"/>
</dbReference>
<organism evidence="7 8">
    <name type="scientific">Tenacibaculum maritimum NCIMB 2154</name>
    <dbReference type="NCBI Taxonomy" id="1349785"/>
    <lineage>
        <taxon>Bacteria</taxon>
        <taxon>Pseudomonadati</taxon>
        <taxon>Bacteroidota</taxon>
        <taxon>Flavobacteriia</taxon>
        <taxon>Flavobacteriales</taxon>
        <taxon>Flavobacteriaceae</taxon>
        <taxon>Tenacibaculum</taxon>
    </lineage>
</organism>
<evidence type="ECO:0000256" key="1">
    <source>
        <dbReference type="ARBA" id="ARBA00004651"/>
    </source>
</evidence>
<evidence type="ECO:0000313" key="8">
    <source>
        <dbReference type="Proteomes" id="UP000231564"/>
    </source>
</evidence>
<evidence type="ECO:0000256" key="5">
    <source>
        <dbReference type="ARBA" id="ARBA00023136"/>
    </source>
</evidence>
<feature type="transmembrane region" description="Helical" evidence="6">
    <location>
        <begin position="125"/>
        <end position="142"/>
    </location>
</feature>
<keyword evidence="3 6" id="KW-0812">Transmembrane</keyword>
<keyword evidence="8" id="KW-1185">Reference proteome</keyword>
<gene>
    <name evidence="7" type="ORF">MARIT_2390</name>
</gene>